<gene>
    <name evidence="14" type="ORF">A2161_13595</name>
</gene>
<name>A0A1F7RM84_9BACT</name>
<evidence type="ECO:0000256" key="6">
    <source>
        <dbReference type="ARBA" id="ARBA00022741"/>
    </source>
</evidence>
<dbReference type="InterPro" id="IPR004358">
    <property type="entry name" value="Sig_transdc_His_kin-like_C"/>
</dbReference>
<evidence type="ECO:0000256" key="11">
    <source>
        <dbReference type="SAM" id="Phobius"/>
    </source>
</evidence>
<dbReference type="SUPFAM" id="SSF55874">
    <property type="entry name" value="ATPase domain of HSP90 chaperone/DNA topoisomerase II/histidine kinase"/>
    <property type="match status" value="1"/>
</dbReference>
<evidence type="ECO:0000256" key="1">
    <source>
        <dbReference type="ARBA" id="ARBA00000085"/>
    </source>
</evidence>
<proteinExistence type="predicted"/>
<evidence type="ECO:0000256" key="7">
    <source>
        <dbReference type="ARBA" id="ARBA00022777"/>
    </source>
</evidence>
<dbReference type="InterPro" id="IPR003660">
    <property type="entry name" value="HAMP_dom"/>
</dbReference>
<dbReference type="EMBL" id="MGDD01000316">
    <property type="protein sequence ID" value="OGL42561.1"/>
    <property type="molecule type" value="Genomic_DNA"/>
</dbReference>
<protein>
    <recommendedName>
        <fullName evidence="3">histidine kinase</fullName>
        <ecNumber evidence="3">2.7.13.3</ecNumber>
    </recommendedName>
</protein>
<evidence type="ECO:0000256" key="9">
    <source>
        <dbReference type="ARBA" id="ARBA00023012"/>
    </source>
</evidence>
<evidence type="ECO:0000256" key="3">
    <source>
        <dbReference type="ARBA" id="ARBA00012438"/>
    </source>
</evidence>
<dbReference type="EC" id="2.7.13.3" evidence="3"/>
<dbReference type="Proteomes" id="UP000179266">
    <property type="component" value="Unassembled WGS sequence"/>
</dbReference>
<dbReference type="CDD" id="cd00082">
    <property type="entry name" value="HisKA"/>
    <property type="match status" value="1"/>
</dbReference>
<dbReference type="PANTHER" id="PTHR43065:SF46">
    <property type="entry name" value="C4-DICARBOXYLATE TRANSPORT SENSOR PROTEIN DCTB"/>
    <property type="match status" value="1"/>
</dbReference>
<comment type="catalytic activity">
    <reaction evidence="1">
        <text>ATP + protein L-histidine = ADP + protein N-phospho-L-histidine.</text>
        <dbReference type="EC" id="2.7.13.3"/>
    </reaction>
</comment>
<evidence type="ECO:0000256" key="5">
    <source>
        <dbReference type="ARBA" id="ARBA00022679"/>
    </source>
</evidence>
<organism evidence="14 15">
    <name type="scientific">Candidatus Schekmanbacteria bacterium RBG_13_48_7</name>
    <dbReference type="NCBI Taxonomy" id="1817878"/>
    <lineage>
        <taxon>Bacteria</taxon>
        <taxon>Candidatus Schekmaniibacteriota</taxon>
    </lineage>
</organism>
<dbReference type="PRINTS" id="PR00344">
    <property type="entry name" value="BCTRLSENSOR"/>
</dbReference>
<keyword evidence="11" id="KW-0812">Transmembrane</keyword>
<evidence type="ECO:0000256" key="10">
    <source>
        <dbReference type="SAM" id="Coils"/>
    </source>
</evidence>
<reference evidence="14 15" key="1">
    <citation type="journal article" date="2016" name="Nat. Commun.">
        <title>Thousands of microbial genomes shed light on interconnected biogeochemical processes in an aquifer system.</title>
        <authorList>
            <person name="Anantharaman K."/>
            <person name="Brown C.T."/>
            <person name="Hug L.A."/>
            <person name="Sharon I."/>
            <person name="Castelle C.J."/>
            <person name="Probst A.J."/>
            <person name="Thomas B.C."/>
            <person name="Singh A."/>
            <person name="Wilkins M.J."/>
            <person name="Karaoz U."/>
            <person name="Brodie E.L."/>
            <person name="Williams K.H."/>
            <person name="Hubbard S.S."/>
            <person name="Banfield J.F."/>
        </authorList>
    </citation>
    <scope>NUCLEOTIDE SEQUENCE [LARGE SCALE GENOMIC DNA]</scope>
</reference>
<dbReference type="SMART" id="SM00387">
    <property type="entry name" value="HATPase_c"/>
    <property type="match status" value="1"/>
</dbReference>
<dbReference type="InterPro" id="IPR036890">
    <property type="entry name" value="HATPase_C_sf"/>
</dbReference>
<feature type="transmembrane region" description="Helical" evidence="11">
    <location>
        <begin position="303"/>
        <end position="322"/>
    </location>
</feature>
<dbReference type="CDD" id="cd06225">
    <property type="entry name" value="HAMP"/>
    <property type="match status" value="1"/>
</dbReference>
<dbReference type="SMART" id="SM00304">
    <property type="entry name" value="HAMP"/>
    <property type="match status" value="1"/>
</dbReference>
<evidence type="ECO:0000256" key="8">
    <source>
        <dbReference type="ARBA" id="ARBA00022840"/>
    </source>
</evidence>
<dbReference type="Pfam" id="PF02518">
    <property type="entry name" value="HATPase_c"/>
    <property type="match status" value="1"/>
</dbReference>
<feature type="domain" description="Histidine kinase" evidence="12">
    <location>
        <begin position="417"/>
        <end position="633"/>
    </location>
</feature>
<accession>A0A1F7RM84</accession>
<evidence type="ECO:0000259" key="12">
    <source>
        <dbReference type="PROSITE" id="PS50109"/>
    </source>
</evidence>
<dbReference type="InterPro" id="IPR003594">
    <property type="entry name" value="HATPase_dom"/>
</dbReference>
<keyword evidence="8" id="KW-0067">ATP-binding</keyword>
<dbReference type="Gene3D" id="6.10.340.10">
    <property type="match status" value="1"/>
</dbReference>
<dbReference type="Gene3D" id="3.30.565.10">
    <property type="entry name" value="Histidine kinase-like ATPase, C-terminal domain"/>
    <property type="match status" value="1"/>
</dbReference>
<dbReference type="GO" id="GO:0000155">
    <property type="term" value="F:phosphorelay sensor kinase activity"/>
    <property type="evidence" value="ECO:0007669"/>
    <property type="project" value="InterPro"/>
</dbReference>
<dbReference type="Pfam" id="PF00672">
    <property type="entry name" value="HAMP"/>
    <property type="match status" value="1"/>
</dbReference>
<keyword evidence="10" id="KW-0175">Coiled coil</keyword>
<dbReference type="PROSITE" id="PS50109">
    <property type="entry name" value="HIS_KIN"/>
    <property type="match status" value="1"/>
</dbReference>
<evidence type="ECO:0000256" key="2">
    <source>
        <dbReference type="ARBA" id="ARBA00004370"/>
    </source>
</evidence>
<comment type="subcellular location">
    <subcellularLocation>
        <location evidence="2">Membrane</location>
    </subcellularLocation>
</comment>
<sequence length="633" mass="72141">MRLLYKLLLILLVVTFIPMTVTGYLLNKVSQKEISRDISEIQRLTALNLSVQIKEYMLSVQKNLASAFDGIPLIESESPIKIKILRWGINQNLWDFRIMSLLHPDGKFVMDSQYLPSNLIPSDHQSEIMVTEEDVAVHHNHINYLDSINSGEEIFSPVYWNQRRKEPLITHTYALRDRPSGEIRYLISAEISLKRIQALISQINLGTQSLIYVVDEHRTMIASQPFKSRVENKEFLESVVSYVEKVSPKYFIGNIEFNYESTHGKKDLIIGAYSYIENLHWNVIIVQPKEFAMASSYTMQTRIILFSFITIIMACACGVIFVRSITKRVDKCVNGAHAIAKGDFGHKIELKSKDEIDVLAATFNDMGASLQESRTEIESWNKELKKLIEEKTKELKETQLQLIQSSKMTAIGQLGAGISHEINNPLTGILGQAQLLKRKLLKLQDTNEQIPGFIKYLDNIEKESKRCKVIINSLAKLSIREDSGMVLINLNEILKTLVILYENRLKKNNIILKLNFQEHLPTVKANETQIQQVFMNLITNAYQAMPNDGILEIITYSNDARDVIVEIVDSGKGIPYENLSRIFEPFFTTKEVWTNTGLGLSICYAIIQEHKGEITVESKVGKGSRFRVVLPAN</sequence>
<dbReference type="InterPro" id="IPR036097">
    <property type="entry name" value="HisK_dim/P_sf"/>
</dbReference>
<dbReference type="Pfam" id="PF00512">
    <property type="entry name" value="HisKA"/>
    <property type="match status" value="1"/>
</dbReference>
<dbReference type="PROSITE" id="PS50885">
    <property type="entry name" value="HAMP"/>
    <property type="match status" value="1"/>
</dbReference>
<keyword evidence="4" id="KW-0597">Phosphoprotein</keyword>
<evidence type="ECO:0000313" key="15">
    <source>
        <dbReference type="Proteomes" id="UP000179266"/>
    </source>
</evidence>
<dbReference type="PANTHER" id="PTHR43065">
    <property type="entry name" value="SENSOR HISTIDINE KINASE"/>
    <property type="match status" value="1"/>
</dbReference>
<evidence type="ECO:0000313" key="14">
    <source>
        <dbReference type="EMBL" id="OGL42561.1"/>
    </source>
</evidence>
<keyword evidence="7" id="KW-0418">Kinase</keyword>
<dbReference type="CDD" id="cd18774">
    <property type="entry name" value="PDC2_HK_sensor"/>
    <property type="match status" value="1"/>
</dbReference>
<keyword evidence="6" id="KW-0547">Nucleotide-binding</keyword>
<dbReference type="GO" id="GO:0005524">
    <property type="term" value="F:ATP binding"/>
    <property type="evidence" value="ECO:0007669"/>
    <property type="project" value="UniProtKB-KW"/>
</dbReference>
<feature type="domain" description="HAMP" evidence="13">
    <location>
        <begin position="323"/>
        <end position="375"/>
    </location>
</feature>
<comment type="caution">
    <text evidence="14">The sequence shown here is derived from an EMBL/GenBank/DDBJ whole genome shotgun (WGS) entry which is preliminary data.</text>
</comment>
<keyword evidence="11" id="KW-0472">Membrane</keyword>
<dbReference type="GO" id="GO:0016020">
    <property type="term" value="C:membrane"/>
    <property type="evidence" value="ECO:0007669"/>
    <property type="project" value="UniProtKB-SubCell"/>
</dbReference>
<dbReference type="Gene3D" id="1.10.287.130">
    <property type="match status" value="1"/>
</dbReference>
<dbReference type="SMART" id="SM00388">
    <property type="entry name" value="HisKA"/>
    <property type="match status" value="1"/>
</dbReference>
<keyword evidence="9" id="KW-0902">Two-component regulatory system</keyword>
<feature type="coiled-coil region" evidence="10">
    <location>
        <begin position="370"/>
        <end position="401"/>
    </location>
</feature>
<dbReference type="InterPro" id="IPR005467">
    <property type="entry name" value="His_kinase_dom"/>
</dbReference>
<dbReference type="SUPFAM" id="SSF158472">
    <property type="entry name" value="HAMP domain-like"/>
    <property type="match status" value="1"/>
</dbReference>
<dbReference type="AlphaFoldDB" id="A0A1F7RM84"/>
<keyword evidence="5" id="KW-0808">Transferase</keyword>
<dbReference type="SUPFAM" id="SSF47384">
    <property type="entry name" value="Homodimeric domain of signal transducing histidine kinase"/>
    <property type="match status" value="1"/>
</dbReference>
<dbReference type="InterPro" id="IPR003661">
    <property type="entry name" value="HisK_dim/P_dom"/>
</dbReference>
<evidence type="ECO:0000256" key="4">
    <source>
        <dbReference type="ARBA" id="ARBA00022553"/>
    </source>
</evidence>
<dbReference type="Gene3D" id="3.30.450.20">
    <property type="entry name" value="PAS domain"/>
    <property type="match status" value="1"/>
</dbReference>
<evidence type="ECO:0000259" key="13">
    <source>
        <dbReference type="PROSITE" id="PS50885"/>
    </source>
</evidence>
<keyword evidence="11" id="KW-1133">Transmembrane helix</keyword>